<keyword evidence="2" id="KW-0812">Transmembrane</keyword>
<keyword evidence="4" id="KW-1185">Reference proteome</keyword>
<dbReference type="RefSeq" id="WP_141881511.1">
    <property type="nucleotide sequence ID" value="NZ_VFOM01000003.1"/>
</dbReference>
<feature type="transmembrane region" description="Helical" evidence="2">
    <location>
        <begin position="113"/>
        <end position="139"/>
    </location>
</feature>
<dbReference type="EMBL" id="VFOM01000003">
    <property type="protein sequence ID" value="TQL44985.1"/>
    <property type="molecule type" value="Genomic_DNA"/>
</dbReference>
<evidence type="ECO:0000313" key="4">
    <source>
        <dbReference type="Proteomes" id="UP000317998"/>
    </source>
</evidence>
<evidence type="ECO:0000313" key="3">
    <source>
        <dbReference type="EMBL" id="TQL44985.1"/>
    </source>
</evidence>
<organism evidence="3 4">
    <name type="scientific">Homoserinimonas aerilata</name>
    <dbReference type="NCBI Taxonomy" id="1162970"/>
    <lineage>
        <taxon>Bacteria</taxon>
        <taxon>Bacillati</taxon>
        <taxon>Actinomycetota</taxon>
        <taxon>Actinomycetes</taxon>
        <taxon>Micrococcales</taxon>
        <taxon>Microbacteriaceae</taxon>
        <taxon>Homoserinimonas</taxon>
    </lineage>
</organism>
<feature type="transmembrane region" description="Helical" evidence="2">
    <location>
        <begin position="151"/>
        <end position="169"/>
    </location>
</feature>
<sequence length="178" mass="17735">MTNEGEAAASESAGSPLPPRVVHAFDADRAHAPQHPEPPLLPPPSAPLLTPPSAPLSTPLSAEGSAPVAPARAASRGPLLLGLLALLLSLLGLVALIVGVSVAAPAAATEADWAVATGLSLAANVLTVAGVLLGVVVVIGSVTGRHRLRRALLWGVAAIVVGVLSNPWLQVAVFSLLS</sequence>
<evidence type="ECO:0000256" key="1">
    <source>
        <dbReference type="SAM" id="MobiDB-lite"/>
    </source>
</evidence>
<feature type="region of interest" description="Disordered" evidence="1">
    <location>
        <begin position="1"/>
        <end position="62"/>
    </location>
</feature>
<evidence type="ECO:0000256" key="2">
    <source>
        <dbReference type="SAM" id="Phobius"/>
    </source>
</evidence>
<feature type="compositionally biased region" description="Low complexity" evidence="1">
    <location>
        <begin position="1"/>
        <end position="15"/>
    </location>
</feature>
<keyword evidence="2" id="KW-0472">Membrane</keyword>
<comment type="caution">
    <text evidence="3">The sequence shown here is derived from an EMBL/GenBank/DDBJ whole genome shotgun (WGS) entry which is preliminary data.</text>
</comment>
<dbReference type="AlphaFoldDB" id="A0A542YA82"/>
<protein>
    <submittedName>
        <fullName evidence="3">Uncharacterized protein</fullName>
    </submittedName>
</protein>
<name>A0A542YA82_9MICO</name>
<feature type="transmembrane region" description="Helical" evidence="2">
    <location>
        <begin position="79"/>
        <end position="107"/>
    </location>
</feature>
<dbReference type="Proteomes" id="UP000317998">
    <property type="component" value="Unassembled WGS sequence"/>
</dbReference>
<feature type="compositionally biased region" description="Pro residues" evidence="1">
    <location>
        <begin position="35"/>
        <end position="54"/>
    </location>
</feature>
<gene>
    <name evidence="3" type="ORF">FB562_2394</name>
</gene>
<reference evidence="3 4" key="1">
    <citation type="submission" date="2019-06" db="EMBL/GenBank/DDBJ databases">
        <title>Sequencing the genomes of 1000 actinobacteria strains.</title>
        <authorList>
            <person name="Klenk H.-P."/>
        </authorList>
    </citation>
    <scope>NUCLEOTIDE SEQUENCE [LARGE SCALE GENOMIC DNA]</scope>
    <source>
        <strain evidence="3 4">DSM 26477</strain>
    </source>
</reference>
<accession>A0A542YA82</accession>
<keyword evidence="2" id="KW-1133">Transmembrane helix</keyword>
<proteinExistence type="predicted"/>